<proteinExistence type="predicted"/>
<evidence type="ECO:0008006" key="2">
    <source>
        <dbReference type="Google" id="ProtNLM"/>
    </source>
</evidence>
<protein>
    <recommendedName>
        <fullName evidence="2">Integrase zinc-binding domain-containing protein</fullName>
    </recommendedName>
</protein>
<accession>A5AW08</accession>
<evidence type="ECO:0000313" key="1">
    <source>
        <dbReference type="EMBL" id="CAN71731.1"/>
    </source>
</evidence>
<gene>
    <name evidence="1" type="ORF">VITISV_014005</name>
</gene>
<organism evidence="1">
    <name type="scientific">Vitis vinifera</name>
    <name type="common">Grape</name>
    <dbReference type="NCBI Taxonomy" id="29760"/>
    <lineage>
        <taxon>Eukaryota</taxon>
        <taxon>Viridiplantae</taxon>
        <taxon>Streptophyta</taxon>
        <taxon>Embryophyta</taxon>
        <taxon>Tracheophyta</taxon>
        <taxon>Spermatophyta</taxon>
        <taxon>Magnoliopsida</taxon>
        <taxon>eudicotyledons</taxon>
        <taxon>Gunneridae</taxon>
        <taxon>Pentapetalae</taxon>
        <taxon>rosids</taxon>
        <taxon>Vitales</taxon>
        <taxon>Vitaceae</taxon>
        <taxon>Viteae</taxon>
        <taxon>Vitis</taxon>
    </lineage>
</organism>
<name>A5AW08_VITVI</name>
<dbReference type="AlphaFoldDB" id="A5AW08"/>
<sequence length="121" mass="14044">MKQDAESYVKRCDRCQRHALILRVPSEAFNSITSPLPFAQWGMDMVHLETRPRHQRGSWEYPRRCRASPYNINSHKRTYHRLVFGSLPLSLPSEWQTLPGDLVAPISIEQLLLQSSSCRLP</sequence>
<dbReference type="EMBL" id="AM437655">
    <property type="protein sequence ID" value="CAN71731.1"/>
    <property type="molecule type" value="Genomic_DNA"/>
</dbReference>
<reference evidence="1" key="1">
    <citation type="journal article" date="2007" name="PLoS ONE">
        <title>The first genome sequence of an elite grapevine cultivar (Pinot noir Vitis vinifera L.): coping with a highly heterozygous genome.</title>
        <authorList>
            <person name="Velasco R."/>
            <person name="Zharkikh A."/>
            <person name="Troggio M."/>
            <person name="Cartwright D.A."/>
            <person name="Cestaro A."/>
            <person name="Pruss D."/>
            <person name="Pindo M."/>
            <person name="FitzGerald L.M."/>
            <person name="Vezzulli S."/>
            <person name="Reid J."/>
            <person name="Malacarne G."/>
            <person name="Iliev D."/>
            <person name="Coppola G."/>
            <person name="Wardell B."/>
            <person name="Micheletti D."/>
            <person name="Macalma T."/>
            <person name="Facci M."/>
            <person name="Mitchell J.T."/>
            <person name="Perazzolli M."/>
            <person name="Eldredge G."/>
            <person name="Gatto P."/>
            <person name="Oyzerski R."/>
            <person name="Moretto M."/>
            <person name="Gutin N."/>
            <person name="Stefanini M."/>
            <person name="Chen Y."/>
            <person name="Segala C."/>
            <person name="Davenport C."/>
            <person name="Dematte L."/>
            <person name="Mraz A."/>
            <person name="Battilana J."/>
            <person name="Stormo K."/>
            <person name="Costa F."/>
            <person name="Tao Q."/>
            <person name="Si-Ammour A."/>
            <person name="Harkins T."/>
            <person name="Lackey A."/>
            <person name="Perbost C."/>
            <person name="Taillon B."/>
            <person name="Stella A."/>
            <person name="Solovyev V."/>
            <person name="Fawcett J.A."/>
            <person name="Sterck L."/>
            <person name="Vandepoele K."/>
            <person name="Grando S.M."/>
            <person name="Toppo S."/>
            <person name="Moser C."/>
            <person name="Lanchbury J."/>
            <person name="Bogden R."/>
            <person name="Skolnick M."/>
            <person name="Sgaramella V."/>
            <person name="Bhatnagar S.K."/>
            <person name="Fontana P."/>
            <person name="Gutin A."/>
            <person name="Van de Peer Y."/>
            <person name="Salamini F."/>
            <person name="Viola R."/>
        </authorList>
    </citation>
    <scope>NUCLEOTIDE SEQUENCE</scope>
</reference>